<proteinExistence type="predicted"/>
<protein>
    <recommendedName>
        <fullName evidence="3">TadE-like protein</fullName>
    </recommendedName>
</protein>
<evidence type="ECO:0000313" key="2">
    <source>
        <dbReference type="Proteomes" id="UP000199475"/>
    </source>
</evidence>
<evidence type="ECO:0008006" key="3">
    <source>
        <dbReference type="Google" id="ProtNLM"/>
    </source>
</evidence>
<keyword evidence="2" id="KW-1185">Reference proteome</keyword>
<reference evidence="1 2" key="1">
    <citation type="submission" date="2016-10" db="EMBL/GenBank/DDBJ databases">
        <authorList>
            <person name="de Groot N.N."/>
        </authorList>
    </citation>
    <scope>NUCLEOTIDE SEQUENCE [LARGE SCALE GENOMIC DNA]</scope>
    <source>
        <strain evidence="1 2">CGMCC 1.9159</strain>
    </source>
</reference>
<dbReference type="Proteomes" id="UP000199475">
    <property type="component" value="Unassembled WGS sequence"/>
</dbReference>
<name>A0A1G9MZT0_9ACTN</name>
<gene>
    <name evidence="1" type="ORF">SAMN04488242_2836</name>
</gene>
<dbReference type="STRING" id="686624.SAMN04488242_2836"/>
<accession>A0A1G9MZT0</accession>
<evidence type="ECO:0000313" key="1">
    <source>
        <dbReference type="EMBL" id="SDL79397.1"/>
    </source>
</evidence>
<dbReference type="EMBL" id="FNGP01000006">
    <property type="protein sequence ID" value="SDL79397.1"/>
    <property type="molecule type" value="Genomic_DNA"/>
</dbReference>
<organism evidence="1 2">
    <name type="scientific">Tessaracoccus oleiagri</name>
    <dbReference type="NCBI Taxonomy" id="686624"/>
    <lineage>
        <taxon>Bacteria</taxon>
        <taxon>Bacillati</taxon>
        <taxon>Actinomycetota</taxon>
        <taxon>Actinomycetes</taxon>
        <taxon>Propionibacteriales</taxon>
        <taxon>Propionibacteriaceae</taxon>
        <taxon>Tessaracoccus</taxon>
    </lineage>
</organism>
<dbReference type="AlphaFoldDB" id="A0A1G9MZT0"/>
<sequence>MVTIELAVGIVTATLLAAGLVTLVLLGVAQAAVAESSAQIARQIARGDEAALAVAERRSPRESTVVHRDGGVEVTVEARSFVLGIGDVPVRASAWAAYEPGVGP</sequence>